<dbReference type="EMBL" id="BKBA01000012">
    <property type="protein sequence ID" value="GEQ15123.1"/>
    <property type="molecule type" value="Genomic_DNA"/>
</dbReference>
<dbReference type="AlphaFoldDB" id="A0A512T4N4"/>
<keyword evidence="2" id="KW-1185">Reference proteome</keyword>
<reference evidence="1 2" key="1">
    <citation type="submission" date="2019-07" db="EMBL/GenBank/DDBJ databases">
        <title>Whole genome shotgun sequence of Knoellia locipacati NBRC 109775.</title>
        <authorList>
            <person name="Hosoyama A."/>
            <person name="Uohara A."/>
            <person name="Ohji S."/>
            <person name="Ichikawa N."/>
        </authorList>
    </citation>
    <scope>NUCLEOTIDE SEQUENCE [LARGE SCALE GENOMIC DNA]</scope>
    <source>
        <strain evidence="1 2">NBRC 109775</strain>
    </source>
</reference>
<accession>A0A512T4N4</accession>
<evidence type="ECO:0000313" key="2">
    <source>
        <dbReference type="Proteomes" id="UP000321793"/>
    </source>
</evidence>
<evidence type="ECO:0000313" key="1">
    <source>
        <dbReference type="EMBL" id="GEQ15123.1"/>
    </source>
</evidence>
<dbReference type="Proteomes" id="UP000321793">
    <property type="component" value="Unassembled WGS sequence"/>
</dbReference>
<name>A0A512T4N4_9MICO</name>
<sequence length="72" mass="7543">MLEEQRRVGLAALGHRGVQLALAFPAIKVVDVVGSEAQVHETHDPTVCRPAQSVGTARTFRLASSGANGHLG</sequence>
<protein>
    <submittedName>
        <fullName evidence="1">Uncharacterized protein</fullName>
    </submittedName>
</protein>
<comment type="caution">
    <text evidence="1">The sequence shown here is derived from an EMBL/GenBank/DDBJ whole genome shotgun (WGS) entry which is preliminary data.</text>
</comment>
<organism evidence="1 2">
    <name type="scientific">Knoellia locipacati</name>
    <dbReference type="NCBI Taxonomy" id="882824"/>
    <lineage>
        <taxon>Bacteria</taxon>
        <taxon>Bacillati</taxon>
        <taxon>Actinomycetota</taxon>
        <taxon>Actinomycetes</taxon>
        <taxon>Micrococcales</taxon>
        <taxon>Intrasporangiaceae</taxon>
        <taxon>Knoellia</taxon>
    </lineage>
</organism>
<gene>
    <name evidence="1" type="ORF">KLO01_31700</name>
</gene>
<proteinExistence type="predicted"/>